<dbReference type="InterPro" id="IPR036322">
    <property type="entry name" value="WD40_repeat_dom_sf"/>
</dbReference>
<feature type="repeat" description="WD" evidence="1">
    <location>
        <begin position="542"/>
        <end position="573"/>
    </location>
</feature>
<dbReference type="Proteomes" id="UP000703269">
    <property type="component" value="Unassembled WGS sequence"/>
</dbReference>
<dbReference type="Gene3D" id="2.130.10.10">
    <property type="entry name" value="YVTN repeat-like/Quinoprotein amine dehydrogenase"/>
    <property type="match status" value="2"/>
</dbReference>
<sequence length="797" mass="87435">MFDIYRPQSTSEDPTSPFVVYPSNLFSLKLGYALWYPEPHKPTGQPQIGDVGYIREGAFIRLFNINVSKSDHGVEFWKPPYEPEDPPGADVFLLDQRSGPITPGHYPSRGVRKKELGGSVSAGASGTSAGLSAGYTCKESEGSMLVLQSQASSESVFESCRLKEYMARHHDVWSHHVRVTVGHEIRKEDIVLIGGWVKTSADWAAMAFCKVARKHHASLKGKAGGFLGLELFGSRARLESGAKSHRQGEDYARAAGTLANNPDQNQSVFLRRYKIKRKLVVLKTIVAGAGYDRRYRRGPGGGTGEGVVADEDFTVDPRDDGLMFSERQVPDPLDALLDYILEVSSAEVAIAYDQDMDSLVGYQDWPIDVSTFLRKVQPPVDVTDGCGIISITGLLAQEQYKQSQHRFISAEDLRKWTHLTSDGAATLSDAPARFTDHRTLSPFLPKMWPFLRFDTKMRAAGPAKTCSVSKDGTLLASVMEGQYVSMWRLSDGLRVLRLAERCHTGRISAIDISPDSAALVSASQDKTAIVWSITTGEELFRLSGHQGGIVCAVYSPDGRYIVTADDTSVKLWDAVRGAPRCSYHFSNPIRQLLFSLGGSRLAARTDKSVALFSIEANTPIVQRILPSVQDRPPRIDSIALSSDGSRLAAFSEDQDGLRGQIYDTSTCRAVADFQPLSRVVSAAFDPECMVLATAAREETAETWDAKTGELCDEYQVVRPSTAVAFSADGRFFAAAGGKREGIIRVWVRGTKALVVEFKSPVGDIQDMQFLSDSRRLLTFGAEGSVCLWDVGNTLRVR</sequence>
<dbReference type="GO" id="GO:0016251">
    <property type="term" value="F:RNA polymerase II general transcription initiation factor activity"/>
    <property type="evidence" value="ECO:0007669"/>
    <property type="project" value="TreeGrafter"/>
</dbReference>
<dbReference type="InterPro" id="IPR001680">
    <property type="entry name" value="WD40_rpt"/>
</dbReference>
<dbReference type="PANTHER" id="PTHR19879">
    <property type="entry name" value="TRANSCRIPTION INITIATION FACTOR TFIID"/>
    <property type="match status" value="1"/>
</dbReference>
<dbReference type="SMART" id="SM00320">
    <property type="entry name" value="WD40"/>
    <property type="match status" value="7"/>
</dbReference>
<keyword evidence="1" id="KW-0853">WD repeat</keyword>
<dbReference type="GO" id="GO:0005669">
    <property type="term" value="C:transcription factor TFIID complex"/>
    <property type="evidence" value="ECO:0007669"/>
    <property type="project" value="TreeGrafter"/>
</dbReference>
<evidence type="ECO:0000313" key="3">
    <source>
        <dbReference type="Proteomes" id="UP000703269"/>
    </source>
</evidence>
<dbReference type="OrthoDB" id="2658855at2759"/>
<accession>A0A9P3LGF8</accession>
<keyword evidence="3" id="KW-1185">Reference proteome</keyword>
<dbReference type="AlphaFoldDB" id="A0A9P3LGF8"/>
<reference evidence="2 3" key="1">
    <citation type="submission" date="2021-08" db="EMBL/GenBank/DDBJ databases">
        <title>Draft Genome Sequence of Phanerochaete sordida strain YK-624.</title>
        <authorList>
            <person name="Mori T."/>
            <person name="Dohra H."/>
            <person name="Suzuki T."/>
            <person name="Kawagishi H."/>
            <person name="Hirai H."/>
        </authorList>
    </citation>
    <scope>NUCLEOTIDE SEQUENCE [LARGE SCALE GENOMIC DNA]</scope>
    <source>
        <strain evidence="2 3">YK-624</strain>
    </source>
</reference>
<dbReference type="PROSITE" id="PS50082">
    <property type="entry name" value="WD_REPEATS_2"/>
    <property type="match status" value="2"/>
</dbReference>
<gene>
    <name evidence="2" type="ORF">PsYK624_104540</name>
</gene>
<dbReference type="PROSITE" id="PS50294">
    <property type="entry name" value="WD_REPEATS_REGION"/>
    <property type="match status" value="2"/>
</dbReference>
<dbReference type="EMBL" id="BPQB01000039">
    <property type="protein sequence ID" value="GJE94285.1"/>
    <property type="molecule type" value="Genomic_DNA"/>
</dbReference>
<comment type="caution">
    <text evidence="2">The sequence shown here is derived from an EMBL/GenBank/DDBJ whole genome shotgun (WGS) entry which is preliminary data.</text>
</comment>
<dbReference type="PANTHER" id="PTHR19879:SF9">
    <property type="entry name" value="TRANSCRIPTION INITIATION FACTOR TFIID SUBUNIT 5"/>
    <property type="match status" value="1"/>
</dbReference>
<dbReference type="SUPFAM" id="SSF50978">
    <property type="entry name" value="WD40 repeat-like"/>
    <property type="match status" value="1"/>
</dbReference>
<evidence type="ECO:0000313" key="2">
    <source>
        <dbReference type="EMBL" id="GJE94285.1"/>
    </source>
</evidence>
<proteinExistence type="predicted"/>
<evidence type="ECO:0000256" key="1">
    <source>
        <dbReference type="PROSITE-ProRule" id="PRU00221"/>
    </source>
</evidence>
<dbReference type="InterPro" id="IPR015943">
    <property type="entry name" value="WD40/YVTN_repeat-like_dom_sf"/>
</dbReference>
<feature type="repeat" description="WD" evidence="1">
    <location>
        <begin position="500"/>
        <end position="541"/>
    </location>
</feature>
<dbReference type="GO" id="GO:0006367">
    <property type="term" value="P:transcription initiation at RNA polymerase II promoter"/>
    <property type="evidence" value="ECO:0007669"/>
    <property type="project" value="TreeGrafter"/>
</dbReference>
<organism evidence="2 3">
    <name type="scientific">Phanerochaete sordida</name>
    <dbReference type="NCBI Taxonomy" id="48140"/>
    <lineage>
        <taxon>Eukaryota</taxon>
        <taxon>Fungi</taxon>
        <taxon>Dikarya</taxon>
        <taxon>Basidiomycota</taxon>
        <taxon>Agaricomycotina</taxon>
        <taxon>Agaricomycetes</taxon>
        <taxon>Polyporales</taxon>
        <taxon>Phanerochaetaceae</taxon>
        <taxon>Phanerochaete</taxon>
    </lineage>
</organism>
<protein>
    <submittedName>
        <fullName evidence="2">WD40 repeat domain-containing protein</fullName>
    </submittedName>
</protein>
<dbReference type="Pfam" id="PF00400">
    <property type="entry name" value="WD40"/>
    <property type="match status" value="3"/>
</dbReference>
<dbReference type="CDD" id="cd00200">
    <property type="entry name" value="WD40"/>
    <property type="match status" value="1"/>
</dbReference>
<name>A0A9P3LGF8_9APHY</name>